<feature type="domain" description="RING-type" evidence="5">
    <location>
        <begin position="15"/>
        <end position="57"/>
    </location>
</feature>
<dbReference type="InterPro" id="IPR013083">
    <property type="entry name" value="Znf_RING/FYVE/PHD"/>
</dbReference>
<accession>A0A8C6L7R6</accession>
<evidence type="ECO:0000256" key="4">
    <source>
        <dbReference type="PROSITE-ProRule" id="PRU00024"/>
    </source>
</evidence>
<dbReference type="PROSITE" id="PS50089">
    <property type="entry name" value="ZF_RING_2"/>
    <property type="match status" value="1"/>
</dbReference>
<dbReference type="PROSITE" id="PS50119">
    <property type="entry name" value="ZF_BBOX"/>
    <property type="match status" value="1"/>
</dbReference>
<dbReference type="InterPro" id="IPR017907">
    <property type="entry name" value="Znf_RING_CS"/>
</dbReference>
<dbReference type="GO" id="GO:0008270">
    <property type="term" value="F:zinc ion binding"/>
    <property type="evidence" value="ECO:0007669"/>
    <property type="project" value="UniProtKB-KW"/>
</dbReference>
<protein>
    <recommendedName>
        <fullName evidence="9">E3 ubiquitin/ISG15 ligase TRIM25-like</fullName>
    </recommendedName>
</protein>
<proteinExistence type="predicted"/>
<dbReference type="AlphaFoldDB" id="A0A8C6L7R6"/>
<feature type="domain" description="B box-type" evidence="6">
    <location>
        <begin position="143"/>
        <end position="183"/>
    </location>
</feature>
<dbReference type="Pfam" id="PF13445">
    <property type="entry name" value="zf-RING_UBOX"/>
    <property type="match status" value="1"/>
</dbReference>
<dbReference type="SUPFAM" id="SSF57845">
    <property type="entry name" value="B-box zinc-binding domain"/>
    <property type="match status" value="1"/>
</dbReference>
<evidence type="ECO:0008006" key="9">
    <source>
        <dbReference type="Google" id="ProtNLM"/>
    </source>
</evidence>
<evidence type="ECO:0000259" key="6">
    <source>
        <dbReference type="PROSITE" id="PS50119"/>
    </source>
</evidence>
<evidence type="ECO:0000256" key="2">
    <source>
        <dbReference type="ARBA" id="ARBA00022771"/>
    </source>
</evidence>
<dbReference type="Gene3D" id="4.10.830.40">
    <property type="match status" value="1"/>
</dbReference>
<reference evidence="7" key="3">
    <citation type="submission" date="2025-09" db="UniProtKB">
        <authorList>
            <consortium name="Ensembl"/>
        </authorList>
    </citation>
    <scope>IDENTIFICATION</scope>
</reference>
<dbReference type="InterPro" id="IPR051051">
    <property type="entry name" value="E3_ubiq-ligase_TRIM/RNF"/>
</dbReference>
<evidence type="ECO:0000313" key="8">
    <source>
        <dbReference type="Proteomes" id="UP000694548"/>
    </source>
</evidence>
<keyword evidence="1" id="KW-0479">Metal-binding</keyword>
<dbReference type="Gene3D" id="3.30.160.60">
    <property type="entry name" value="Classic Zinc Finger"/>
    <property type="match status" value="1"/>
</dbReference>
<organism evidence="7 8">
    <name type="scientific">Nothobranchius furzeri</name>
    <name type="common">Turquoise killifish</name>
    <dbReference type="NCBI Taxonomy" id="105023"/>
    <lineage>
        <taxon>Eukaryota</taxon>
        <taxon>Metazoa</taxon>
        <taxon>Chordata</taxon>
        <taxon>Craniata</taxon>
        <taxon>Vertebrata</taxon>
        <taxon>Euteleostomi</taxon>
        <taxon>Actinopterygii</taxon>
        <taxon>Neopterygii</taxon>
        <taxon>Teleostei</taxon>
        <taxon>Neoteleostei</taxon>
        <taxon>Acanthomorphata</taxon>
        <taxon>Ovalentaria</taxon>
        <taxon>Atherinomorphae</taxon>
        <taxon>Cyprinodontiformes</taxon>
        <taxon>Nothobranchiidae</taxon>
        <taxon>Nothobranchius</taxon>
    </lineage>
</organism>
<keyword evidence="8" id="KW-1185">Reference proteome</keyword>
<reference evidence="7" key="1">
    <citation type="submission" date="2014-08" db="EMBL/GenBank/DDBJ databases">
        <authorList>
            <person name="Senf B."/>
            <person name="Petzold A."/>
            <person name="Downie B.R."/>
            <person name="Koch P."/>
            <person name="Platzer M."/>
        </authorList>
    </citation>
    <scope>NUCLEOTIDE SEQUENCE [LARGE SCALE GENOMIC DNA]</scope>
    <source>
        <strain evidence="7">GRZ</strain>
    </source>
</reference>
<dbReference type="Ensembl" id="ENSNFUT00015017739.1">
    <property type="protein sequence ID" value="ENSNFUP00015016951.1"/>
    <property type="gene ID" value="ENSNFUG00015008107.1"/>
</dbReference>
<evidence type="ECO:0000313" key="7">
    <source>
        <dbReference type="Ensembl" id="ENSNFUP00015016951.1"/>
    </source>
</evidence>
<dbReference type="InterPro" id="IPR027370">
    <property type="entry name" value="Znf-RING_euk"/>
</dbReference>
<dbReference type="SMART" id="SM00336">
    <property type="entry name" value="BBOX"/>
    <property type="match status" value="1"/>
</dbReference>
<dbReference type="CDD" id="cd19769">
    <property type="entry name" value="Bbox2_TRIM16-like"/>
    <property type="match status" value="1"/>
</dbReference>
<dbReference type="PROSITE" id="PS00518">
    <property type="entry name" value="ZF_RING_1"/>
    <property type="match status" value="1"/>
</dbReference>
<dbReference type="InterPro" id="IPR058030">
    <property type="entry name" value="TRIM8/14/16/25/29/45/65_CC"/>
</dbReference>
<dbReference type="GeneTree" id="ENSGT01040000240385"/>
<dbReference type="Pfam" id="PF25600">
    <property type="entry name" value="TRIM_CC"/>
    <property type="match status" value="1"/>
</dbReference>
<dbReference type="SUPFAM" id="SSF57850">
    <property type="entry name" value="RING/U-box"/>
    <property type="match status" value="1"/>
</dbReference>
<dbReference type="SMART" id="SM00184">
    <property type="entry name" value="RING"/>
    <property type="match status" value="1"/>
</dbReference>
<dbReference type="InterPro" id="IPR001841">
    <property type="entry name" value="Znf_RING"/>
</dbReference>
<dbReference type="Pfam" id="PF00643">
    <property type="entry name" value="zf-B_box"/>
    <property type="match status" value="1"/>
</dbReference>
<dbReference type="InterPro" id="IPR000315">
    <property type="entry name" value="Znf_B-box"/>
</dbReference>
<evidence type="ECO:0000256" key="3">
    <source>
        <dbReference type="ARBA" id="ARBA00022833"/>
    </source>
</evidence>
<reference evidence="7" key="2">
    <citation type="submission" date="2025-08" db="UniProtKB">
        <authorList>
            <consortium name="Ensembl"/>
        </authorList>
    </citation>
    <scope>IDENTIFICATION</scope>
</reference>
<dbReference type="PANTHER" id="PTHR25465:SF32">
    <property type="entry name" value="BLOODTHIRSTY-RELATED GENE FAMILY, MEMBER 16 ISOFORM X1-RELATED"/>
    <property type="match status" value="1"/>
</dbReference>
<name>A0A8C6L7R6_NOTFU</name>
<sequence length="366" mass="41843">MAAASSTLFHDQFLCSICLHTFEEPVSTPCGHNYCKSCITANWDSKSSDLAHCPLCKKIFNSRPQLQVNTEFRDMLEHFSRFRLKNQQEVIAQPGEVPCDVCTGMKLRAHKTCLVCLASYCEPHLEPHRSRKKHKLINPVPNLEDRVCKKHNKMLELFCLADEQCICLMCLNDDHAAHNAVPLESIFLESKAILQNVMSELKKKENAQKISKSKDKDVAEVVQVLGTLLASLQRKQCELIEVVKQKQQTFEKQAEDHIKRLDQEVSDLSKTRSEIDQHLQTEDHLCFPQNCPPPPPVDCTDGINPVFDFDLSQHIYVEMVKRSVARIEETLSDEMERLFDWSVTRTHGMCRPGGDLTDWDVTRGEP</sequence>
<evidence type="ECO:0000259" key="5">
    <source>
        <dbReference type="PROSITE" id="PS50089"/>
    </source>
</evidence>
<dbReference type="Gene3D" id="3.30.40.10">
    <property type="entry name" value="Zinc/RING finger domain, C3HC4 (zinc finger)"/>
    <property type="match status" value="1"/>
</dbReference>
<dbReference type="PANTHER" id="PTHR25465">
    <property type="entry name" value="B-BOX DOMAIN CONTAINING"/>
    <property type="match status" value="1"/>
</dbReference>
<dbReference type="Proteomes" id="UP000694548">
    <property type="component" value="Chromosome sgr01"/>
</dbReference>
<keyword evidence="3" id="KW-0862">Zinc</keyword>
<keyword evidence="2 4" id="KW-0863">Zinc-finger</keyword>
<evidence type="ECO:0000256" key="1">
    <source>
        <dbReference type="ARBA" id="ARBA00022723"/>
    </source>
</evidence>